<accession>A0A9P5ZRN5</accession>
<proteinExistence type="predicted"/>
<evidence type="ECO:0000313" key="1">
    <source>
        <dbReference type="EMBL" id="KAF9492431.1"/>
    </source>
</evidence>
<reference evidence="1" key="1">
    <citation type="submission" date="2020-11" db="EMBL/GenBank/DDBJ databases">
        <authorList>
            <consortium name="DOE Joint Genome Institute"/>
            <person name="Ahrendt S."/>
            <person name="Riley R."/>
            <person name="Andreopoulos W."/>
            <person name="Labutti K."/>
            <person name="Pangilinan J."/>
            <person name="Ruiz-Duenas F.J."/>
            <person name="Barrasa J.M."/>
            <person name="Sanchez-Garcia M."/>
            <person name="Camarero S."/>
            <person name="Miyauchi S."/>
            <person name="Serrano A."/>
            <person name="Linde D."/>
            <person name="Babiker R."/>
            <person name="Drula E."/>
            <person name="Ayuso-Fernandez I."/>
            <person name="Pacheco R."/>
            <person name="Padilla G."/>
            <person name="Ferreira P."/>
            <person name="Barriuso J."/>
            <person name="Kellner H."/>
            <person name="Castanera R."/>
            <person name="Alfaro M."/>
            <person name="Ramirez L."/>
            <person name="Pisabarro A.G."/>
            <person name="Kuo A."/>
            <person name="Tritt A."/>
            <person name="Lipzen A."/>
            <person name="He G."/>
            <person name="Yan M."/>
            <person name="Ng V."/>
            <person name="Cullen D."/>
            <person name="Martin F."/>
            <person name="Rosso M.-N."/>
            <person name="Henrissat B."/>
            <person name="Hibbett D."/>
            <person name="Martinez A.T."/>
            <person name="Grigoriev I.V."/>
        </authorList>
    </citation>
    <scope>NUCLEOTIDE SEQUENCE</scope>
    <source>
        <strain evidence="1">ATCC 90797</strain>
    </source>
</reference>
<dbReference type="AlphaFoldDB" id="A0A9P5ZRN5"/>
<dbReference type="OrthoDB" id="2678913at2759"/>
<comment type="caution">
    <text evidence="1">The sequence shown here is derived from an EMBL/GenBank/DDBJ whole genome shotgun (WGS) entry which is preliminary data.</text>
</comment>
<feature type="non-terminal residue" evidence="1">
    <location>
        <position position="1"/>
    </location>
</feature>
<evidence type="ECO:0000313" key="2">
    <source>
        <dbReference type="Proteomes" id="UP000807025"/>
    </source>
</evidence>
<dbReference type="EMBL" id="MU154601">
    <property type="protein sequence ID" value="KAF9492431.1"/>
    <property type="molecule type" value="Genomic_DNA"/>
</dbReference>
<keyword evidence="2" id="KW-1185">Reference proteome</keyword>
<sequence>GLCPLTRSEFLHHISQITVLLGLKPFKGHGIHIRGTLEYLLQGLPFEVVKLMGKWSRGSFQFYLCQHAIIK</sequence>
<protein>
    <submittedName>
        <fullName evidence="1">Uncharacterized protein</fullName>
    </submittedName>
</protein>
<gene>
    <name evidence="1" type="ORF">BDN71DRAFT_1396701</name>
</gene>
<dbReference type="Proteomes" id="UP000807025">
    <property type="component" value="Unassembled WGS sequence"/>
</dbReference>
<name>A0A9P5ZRN5_PLEER</name>
<organism evidence="1 2">
    <name type="scientific">Pleurotus eryngii</name>
    <name type="common">Boletus of the steppes</name>
    <dbReference type="NCBI Taxonomy" id="5323"/>
    <lineage>
        <taxon>Eukaryota</taxon>
        <taxon>Fungi</taxon>
        <taxon>Dikarya</taxon>
        <taxon>Basidiomycota</taxon>
        <taxon>Agaricomycotina</taxon>
        <taxon>Agaricomycetes</taxon>
        <taxon>Agaricomycetidae</taxon>
        <taxon>Agaricales</taxon>
        <taxon>Pleurotineae</taxon>
        <taxon>Pleurotaceae</taxon>
        <taxon>Pleurotus</taxon>
    </lineage>
</organism>